<dbReference type="Proteomes" id="UP000568022">
    <property type="component" value="Unassembled WGS sequence"/>
</dbReference>
<dbReference type="EMBL" id="JACHJE010000010">
    <property type="protein sequence ID" value="MBB5127833.1"/>
    <property type="molecule type" value="Genomic_DNA"/>
</dbReference>
<protein>
    <submittedName>
        <fullName evidence="1">Uncharacterized protein</fullName>
    </submittedName>
</protein>
<name>A0A7W8F969_9ACTN</name>
<evidence type="ECO:0000313" key="2">
    <source>
        <dbReference type="Proteomes" id="UP000568022"/>
    </source>
</evidence>
<sequence>MRARYMPVTGPLLRKVAQQAGDALWELPRTD</sequence>
<reference evidence="1 2" key="1">
    <citation type="submission" date="2020-08" db="EMBL/GenBank/DDBJ databases">
        <title>Genomic Encyclopedia of Type Strains, Phase III (KMG-III): the genomes of soil and plant-associated and newly described type strains.</title>
        <authorList>
            <person name="Whitman W."/>
        </authorList>
    </citation>
    <scope>NUCLEOTIDE SEQUENCE [LARGE SCALE GENOMIC DNA]</scope>
    <source>
        <strain evidence="1 2">CECT 3226</strain>
    </source>
</reference>
<keyword evidence="2" id="KW-1185">Reference proteome</keyword>
<dbReference type="AlphaFoldDB" id="A0A7W8F969"/>
<comment type="caution">
    <text evidence="1">The sequence shown here is derived from an EMBL/GenBank/DDBJ whole genome shotgun (WGS) entry which is preliminary data.</text>
</comment>
<organism evidence="1 2">
    <name type="scientific">Streptomyces griseoloalbus</name>
    <dbReference type="NCBI Taxonomy" id="67303"/>
    <lineage>
        <taxon>Bacteria</taxon>
        <taxon>Bacillati</taxon>
        <taxon>Actinomycetota</taxon>
        <taxon>Actinomycetes</taxon>
        <taxon>Kitasatosporales</taxon>
        <taxon>Streptomycetaceae</taxon>
        <taxon>Streptomyces</taxon>
    </lineage>
</organism>
<accession>A0A7W8F969</accession>
<gene>
    <name evidence="1" type="ORF">FHS32_004586</name>
</gene>
<proteinExistence type="predicted"/>
<evidence type="ECO:0000313" key="1">
    <source>
        <dbReference type="EMBL" id="MBB5127833.1"/>
    </source>
</evidence>